<organism evidence="2 3">
    <name type="scientific">Rhizobium tropici</name>
    <dbReference type="NCBI Taxonomy" id="398"/>
    <lineage>
        <taxon>Bacteria</taxon>
        <taxon>Pseudomonadati</taxon>
        <taxon>Pseudomonadota</taxon>
        <taxon>Alphaproteobacteria</taxon>
        <taxon>Hyphomicrobiales</taxon>
        <taxon>Rhizobiaceae</taxon>
        <taxon>Rhizobium/Agrobacterium group</taxon>
        <taxon>Rhizobium</taxon>
    </lineage>
</organism>
<accession>A0A6P1C4H8</accession>
<dbReference type="Proteomes" id="UP000471190">
    <property type="component" value="Unassembled WGS sequence"/>
</dbReference>
<geneLocation type="plasmid" evidence="2">
    <name>pA12a</name>
</geneLocation>
<dbReference type="AlphaFoldDB" id="A0A6P1C4H8"/>
<name>A0A6P1C4H8_RHITR</name>
<sequence length="29" mass="3223">MGIYKIEGDHIVAWRDYVDDNTITAPAAS</sequence>
<dbReference type="EMBL" id="JAADZA010000008">
    <property type="protein sequence ID" value="NEV11341.1"/>
    <property type="molecule type" value="Genomic_DNA"/>
</dbReference>
<reference evidence="1 4" key="2">
    <citation type="submission" date="2020-08" db="EMBL/GenBank/DDBJ databases">
        <title>Genomic Encyclopedia of Type Strains, Phase IV (KMG-V): Genome sequencing to study the core and pangenomes of soil and plant-associated prokaryotes.</title>
        <authorList>
            <person name="Whitman W."/>
        </authorList>
    </citation>
    <scope>NUCLEOTIDE SEQUENCE [LARGE SCALE GENOMIC DNA]</scope>
    <source>
        <strain evidence="1 4">SEMIA 4059</strain>
    </source>
</reference>
<protein>
    <submittedName>
        <fullName evidence="1">Limonene-1,2-epoxide hydrolase</fullName>
    </submittedName>
</protein>
<keyword evidence="4" id="KW-1185">Reference proteome</keyword>
<keyword evidence="1" id="KW-0378">Hydrolase</keyword>
<reference evidence="2 3" key="1">
    <citation type="submission" date="2020-02" db="EMBL/GenBank/DDBJ databases">
        <title>Draft genome sequence of Rhizobium tropici.</title>
        <authorList>
            <person name="Khayi S."/>
            <person name="Jemo M."/>
        </authorList>
    </citation>
    <scope>NUCLEOTIDE SEQUENCE [LARGE SCALE GENOMIC DNA]</scope>
    <source>
        <strain evidence="2 3">A12</strain>
        <plasmid evidence="2">pA12a</plasmid>
    </source>
</reference>
<dbReference type="GO" id="GO:0016787">
    <property type="term" value="F:hydrolase activity"/>
    <property type="evidence" value="ECO:0007669"/>
    <property type="project" value="UniProtKB-KW"/>
</dbReference>
<evidence type="ECO:0000313" key="2">
    <source>
        <dbReference type="EMBL" id="NEV11341.1"/>
    </source>
</evidence>
<gene>
    <name evidence="1" type="ORF">GGD45_004340</name>
    <name evidence="2" type="ORF">GXW80_10070</name>
</gene>
<evidence type="ECO:0000313" key="3">
    <source>
        <dbReference type="Proteomes" id="UP000471190"/>
    </source>
</evidence>
<proteinExistence type="predicted"/>
<dbReference type="RefSeq" id="WP_081598408.1">
    <property type="nucleotide sequence ID" value="NZ_JAADZA010000008.1"/>
</dbReference>
<dbReference type="Proteomes" id="UP000526625">
    <property type="component" value="Unassembled WGS sequence"/>
</dbReference>
<dbReference type="EMBL" id="JACHBF010000013">
    <property type="protein sequence ID" value="MBB6493906.1"/>
    <property type="molecule type" value="Genomic_DNA"/>
</dbReference>
<evidence type="ECO:0000313" key="1">
    <source>
        <dbReference type="EMBL" id="MBB6493906.1"/>
    </source>
</evidence>
<keyword evidence="2" id="KW-0614">Plasmid</keyword>
<comment type="caution">
    <text evidence="2">The sequence shown here is derived from an EMBL/GenBank/DDBJ whole genome shotgun (WGS) entry which is preliminary data.</text>
</comment>
<evidence type="ECO:0000313" key="4">
    <source>
        <dbReference type="Proteomes" id="UP000526625"/>
    </source>
</evidence>